<dbReference type="EMBL" id="BMHB01000003">
    <property type="protein sequence ID" value="GGI17271.1"/>
    <property type="molecule type" value="Genomic_DNA"/>
</dbReference>
<keyword evidence="2" id="KW-0813">Transport</keyword>
<keyword evidence="3" id="KW-1003">Cell membrane</keyword>
<dbReference type="Gene3D" id="3.40.50.300">
    <property type="entry name" value="P-loop containing nucleotide triphosphate hydrolases"/>
    <property type="match status" value="1"/>
</dbReference>
<dbReference type="GO" id="GO:0015421">
    <property type="term" value="F:ABC-type oligopeptide transporter activity"/>
    <property type="evidence" value="ECO:0007669"/>
    <property type="project" value="TreeGrafter"/>
</dbReference>
<evidence type="ECO:0000313" key="13">
    <source>
        <dbReference type="Proteomes" id="UP000626244"/>
    </source>
</evidence>
<dbReference type="InterPro" id="IPR039421">
    <property type="entry name" value="Type_1_exporter"/>
</dbReference>
<dbReference type="InterPro" id="IPR036640">
    <property type="entry name" value="ABC1_TM_sf"/>
</dbReference>
<gene>
    <name evidence="12" type="primary">cydD</name>
    <name evidence="12" type="ORF">GCM10007380_37110</name>
</gene>
<comment type="caution">
    <text evidence="12">The sequence shown here is derived from an EMBL/GenBank/DDBJ whole genome shotgun (WGS) entry which is preliminary data.</text>
</comment>
<feature type="transmembrane region" description="Helical" evidence="9">
    <location>
        <begin position="277"/>
        <end position="295"/>
    </location>
</feature>
<feature type="transmembrane region" description="Helical" evidence="9">
    <location>
        <begin position="55"/>
        <end position="73"/>
    </location>
</feature>
<dbReference type="SUPFAM" id="SSF52540">
    <property type="entry name" value="P-loop containing nucleoside triphosphate hydrolases"/>
    <property type="match status" value="1"/>
</dbReference>
<dbReference type="NCBIfam" id="TIGR02868">
    <property type="entry name" value="CydC"/>
    <property type="match status" value="1"/>
</dbReference>
<feature type="transmembrane region" description="Helical" evidence="9">
    <location>
        <begin position="136"/>
        <end position="156"/>
    </location>
</feature>
<dbReference type="GO" id="GO:0034775">
    <property type="term" value="P:glutathione transmembrane transport"/>
    <property type="evidence" value="ECO:0007669"/>
    <property type="project" value="InterPro"/>
</dbReference>
<dbReference type="PROSITE" id="PS50893">
    <property type="entry name" value="ABC_TRANSPORTER_2"/>
    <property type="match status" value="1"/>
</dbReference>
<dbReference type="InterPro" id="IPR027417">
    <property type="entry name" value="P-loop_NTPase"/>
</dbReference>
<comment type="subcellular location">
    <subcellularLocation>
        <location evidence="1">Cell membrane</location>
        <topology evidence="1">Multi-pass membrane protein</topology>
    </subcellularLocation>
</comment>
<feature type="domain" description="ABC transmembrane type-1" evidence="11">
    <location>
        <begin position="20"/>
        <end position="303"/>
    </location>
</feature>
<dbReference type="RefSeq" id="WP_088002240.1">
    <property type="nucleotide sequence ID" value="NZ_BMHB01000003.1"/>
</dbReference>
<feature type="domain" description="ABC transporter" evidence="10">
    <location>
        <begin position="337"/>
        <end position="570"/>
    </location>
</feature>
<feature type="transmembrane region" description="Helical" evidence="9">
    <location>
        <begin position="162"/>
        <end position="182"/>
    </location>
</feature>
<dbReference type="PANTHER" id="PTHR43394">
    <property type="entry name" value="ATP-DEPENDENT PERMEASE MDL1, MITOCHONDRIAL"/>
    <property type="match status" value="1"/>
</dbReference>
<dbReference type="PROSITE" id="PS50929">
    <property type="entry name" value="ABC_TM1F"/>
    <property type="match status" value="1"/>
</dbReference>
<dbReference type="InterPro" id="IPR014223">
    <property type="entry name" value="ABC_CydC/D"/>
</dbReference>
<feature type="transmembrane region" description="Helical" evidence="9">
    <location>
        <begin position="18"/>
        <end position="43"/>
    </location>
</feature>
<keyword evidence="8 9" id="KW-0472">Membrane</keyword>
<dbReference type="AlphaFoldDB" id="A0A8J3F4X9"/>
<accession>A0A8J3F4X9</accession>
<evidence type="ECO:0000259" key="10">
    <source>
        <dbReference type="PROSITE" id="PS50893"/>
    </source>
</evidence>
<organism evidence="12 13">
    <name type="scientific">Gottfriedia solisilvae</name>
    <dbReference type="NCBI Taxonomy" id="1516104"/>
    <lineage>
        <taxon>Bacteria</taxon>
        <taxon>Bacillati</taxon>
        <taxon>Bacillota</taxon>
        <taxon>Bacilli</taxon>
        <taxon>Bacillales</taxon>
        <taxon>Bacillaceae</taxon>
        <taxon>Gottfriedia</taxon>
    </lineage>
</organism>
<evidence type="ECO:0000256" key="5">
    <source>
        <dbReference type="ARBA" id="ARBA00022741"/>
    </source>
</evidence>
<dbReference type="PANTHER" id="PTHR43394:SF1">
    <property type="entry name" value="ATP-BINDING CASSETTE SUB-FAMILY B MEMBER 10, MITOCHONDRIAL"/>
    <property type="match status" value="1"/>
</dbReference>
<evidence type="ECO:0000256" key="3">
    <source>
        <dbReference type="ARBA" id="ARBA00022475"/>
    </source>
</evidence>
<dbReference type="GO" id="GO:0045454">
    <property type="term" value="P:cell redox homeostasis"/>
    <property type="evidence" value="ECO:0007669"/>
    <property type="project" value="InterPro"/>
</dbReference>
<keyword evidence="13" id="KW-1185">Reference proteome</keyword>
<keyword evidence="6 12" id="KW-0067">ATP-binding</keyword>
<evidence type="ECO:0000256" key="1">
    <source>
        <dbReference type="ARBA" id="ARBA00004651"/>
    </source>
</evidence>
<dbReference type="GO" id="GO:0005524">
    <property type="term" value="F:ATP binding"/>
    <property type="evidence" value="ECO:0007669"/>
    <property type="project" value="UniProtKB-KW"/>
</dbReference>
<feature type="transmembrane region" description="Helical" evidence="9">
    <location>
        <begin position="247"/>
        <end position="265"/>
    </location>
</feature>
<dbReference type="Pfam" id="PF00664">
    <property type="entry name" value="ABC_membrane"/>
    <property type="match status" value="1"/>
</dbReference>
<dbReference type="SUPFAM" id="SSF90123">
    <property type="entry name" value="ABC transporter transmembrane region"/>
    <property type="match status" value="1"/>
</dbReference>
<evidence type="ECO:0000256" key="8">
    <source>
        <dbReference type="ARBA" id="ARBA00023136"/>
    </source>
</evidence>
<evidence type="ECO:0000256" key="2">
    <source>
        <dbReference type="ARBA" id="ARBA00022448"/>
    </source>
</evidence>
<protein>
    <submittedName>
        <fullName evidence="12">ATP-binding/permease protein CydD</fullName>
    </submittedName>
</protein>
<keyword evidence="5" id="KW-0547">Nucleotide-binding</keyword>
<evidence type="ECO:0000259" key="11">
    <source>
        <dbReference type="PROSITE" id="PS50929"/>
    </source>
</evidence>
<evidence type="ECO:0000256" key="6">
    <source>
        <dbReference type="ARBA" id="ARBA00022840"/>
    </source>
</evidence>
<dbReference type="InterPro" id="IPR003593">
    <property type="entry name" value="AAA+_ATPase"/>
</dbReference>
<dbReference type="FunFam" id="3.40.50.300:FF:000221">
    <property type="entry name" value="Multidrug ABC transporter ATP-binding protein"/>
    <property type="match status" value="1"/>
</dbReference>
<dbReference type="GO" id="GO:0016887">
    <property type="term" value="F:ATP hydrolysis activity"/>
    <property type="evidence" value="ECO:0007669"/>
    <property type="project" value="InterPro"/>
</dbReference>
<sequence>MFNKNGWVLPYIKENRRLFLVVIVISAVTVFSAAALMFMSGFLISKAATKPENILMIYVPIVAVRTFGILRSVSKYIERLIGHHTILKILSRMRTRLFSVLEPSALKIKSKFKTGDILGILADDIEYLQDIYLKTIFPGMAALFIYAISIIALGFFSIPFAILIGFVSFVLIVILPFISLLVEKARTQKIKSEKNTLYKSLTDAVMGISDWMFSGLQSKYIREFEYGDEVLRKLQLQEKAFRRKRDLLAQMIVGILVLLMLYWVGNESHVGDMPRTLIAAFVLVLFPLTEAFIPLSNSVASMTIYNDSINRLESIEENQIESTSLAFTGEMSEQVNILFEDVSFEYLEGESILHQISFKLEPNTKTALLGPSGSGKSTILKLIEGVEVPNEGSVTLNEIKSDLYGENIAKVVSVLNQNPYLFDTTVLNNIRLGNPKASNEEVRRVAKMVELHDYIESLPHGYDTPMHETGMRFSGGERQRIALARILLQNTPVVILDEPTVGLDSITERKLLNTIFHVLEGKTVLWITHHLIGAEMADNILFLDKGKIMMNGTHNELYLNEDRYRKLFDLDRPYSGND</sequence>
<evidence type="ECO:0000256" key="9">
    <source>
        <dbReference type="SAM" id="Phobius"/>
    </source>
</evidence>
<name>A0A8J3F4X9_9BACI</name>
<dbReference type="PROSITE" id="PS00211">
    <property type="entry name" value="ABC_TRANSPORTER_1"/>
    <property type="match status" value="1"/>
</dbReference>
<dbReference type="Gene3D" id="1.20.1560.10">
    <property type="entry name" value="ABC transporter type 1, transmembrane domain"/>
    <property type="match status" value="1"/>
</dbReference>
<reference evidence="13" key="1">
    <citation type="journal article" date="2019" name="Int. J. Syst. Evol. Microbiol.">
        <title>The Global Catalogue of Microorganisms (GCM) 10K type strain sequencing project: providing services to taxonomists for standard genome sequencing and annotation.</title>
        <authorList>
            <consortium name="The Broad Institute Genomics Platform"/>
            <consortium name="The Broad Institute Genome Sequencing Center for Infectious Disease"/>
            <person name="Wu L."/>
            <person name="Ma J."/>
        </authorList>
    </citation>
    <scope>NUCLEOTIDE SEQUENCE [LARGE SCALE GENOMIC DNA]</scope>
    <source>
        <strain evidence="13">CGMCC 1.14993</strain>
    </source>
</reference>
<evidence type="ECO:0000256" key="4">
    <source>
        <dbReference type="ARBA" id="ARBA00022692"/>
    </source>
</evidence>
<dbReference type="Proteomes" id="UP000626244">
    <property type="component" value="Unassembled WGS sequence"/>
</dbReference>
<evidence type="ECO:0000256" key="7">
    <source>
        <dbReference type="ARBA" id="ARBA00022989"/>
    </source>
</evidence>
<dbReference type="InterPro" id="IPR017871">
    <property type="entry name" value="ABC_transporter-like_CS"/>
</dbReference>
<dbReference type="InterPro" id="IPR003439">
    <property type="entry name" value="ABC_transporter-like_ATP-bd"/>
</dbReference>
<dbReference type="OrthoDB" id="9802264at2"/>
<keyword evidence="4 9" id="KW-0812">Transmembrane</keyword>
<dbReference type="InterPro" id="IPR011527">
    <property type="entry name" value="ABC1_TM_dom"/>
</dbReference>
<dbReference type="SMART" id="SM00382">
    <property type="entry name" value="AAA"/>
    <property type="match status" value="1"/>
</dbReference>
<proteinExistence type="predicted"/>
<evidence type="ECO:0000313" key="12">
    <source>
        <dbReference type="EMBL" id="GGI17271.1"/>
    </source>
</evidence>
<keyword evidence="7 9" id="KW-1133">Transmembrane helix</keyword>
<dbReference type="Pfam" id="PF00005">
    <property type="entry name" value="ABC_tran"/>
    <property type="match status" value="1"/>
</dbReference>
<dbReference type="GO" id="GO:0005886">
    <property type="term" value="C:plasma membrane"/>
    <property type="evidence" value="ECO:0007669"/>
    <property type="project" value="UniProtKB-SubCell"/>
</dbReference>